<protein>
    <recommendedName>
        <fullName evidence="1">Beta-lactamase-related domain-containing protein</fullName>
    </recommendedName>
</protein>
<dbReference type="PANTHER" id="PTHR46825">
    <property type="entry name" value="D-ALANYL-D-ALANINE-CARBOXYPEPTIDASE/ENDOPEPTIDASE AMPH"/>
    <property type="match status" value="1"/>
</dbReference>
<evidence type="ECO:0000313" key="2">
    <source>
        <dbReference type="EMBL" id="PIL19960.1"/>
    </source>
</evidence>
<dbReference type="PANTHER" id="PTHR46825:SF7">
    <property type="entry name" value="D-ALANYL-D-ALANINE CARBOXYPEPTIDASE"/>
    <property type="match status" value="1"/>
</dbReference>
<name>A0A2G8REJ1_9RHOB</name>
<dbReference type="InterPro" id="IPR001466">
    <property type="entry name" value="Beta-lactam-related"/>
</dbReference>
<dbReference type="EMBL" id="AWWI01000073">
    <property type="protein sequence ID" value="PIL19960.1"/>
    <property type="molecule type" value="Genomic_DNA"/>
</dbReference>
<dbReference type="SUPFAM" id="SSF56601">
    <property type="entry name" value="beta-lactamase/transpeptidase-like"/>
    <property type="match status" value="1"/>
</dbReference>
<accession>A0A2G8REJ1</accession>
<evidence type="ECO:0000313" key="3">
    <source>
        <dbReference type="Proteomes" id="UP000231259"/>
    </source>
</evidence>
<proteinExistence type="predicted"/>
<dbReference type="InterPro" id="IPR012338">
    <property type="entry name" value="Beta-lactam/transpept-like"/>
</dbReference>
<reference evidence="2 3" key="1">
    <citation type="submission" date="2013-09" db="EMBL/GenBank/DDBJ databases">
        <title>Genome sequencing of Phaeobacter antarcticus sp. nov. SM1211.</title>
        <authorList>
            <person name="Zhang X.-Y."/>
            <person name="Liu C."/>
            <person name="Chen X.-L."/>
            <person name="Xie B.-B."/>
            <person name="Qin Q.-L."/>
            <person name="Rong J.-C."/>
            <person name="Zhang Y.-Z."/>
        </authorList>
    </citation>
    <scope>NUCLEOTIDE SEQUENCE [LARGE SCALE GENOMIC DNA]</scope>
    <source>
        <strain evidence="2 3">SM1211</strain>
    </source>
</reference>
<feature type="domain" description="Beta-lactamase-related" evidence="1">
    <location>
        <begin position="24"/>
        <end position="325"/>
    </location>
</feature>
<dbReference type="RefSeq" id="WP_099911125.1">
    <property type="nucleotide sequence ID" value="NZ_AWWI01000073.1"/>
</dbReference>
<dbReference type="InterPro" id="IPR050491">
    <property type="entry name" value="AmpC-like"/>
</dbReference>
<organism evidence="2 3">
    <name type="scientific">Puniceibacterium antarcticum</name>
    <dbReference type="NCBI Taxonomy" id="1206336"/>
    <lineage>
        <taxon>Bacteria</taxon>
        <taxon>Pseudomonadati</taxon>
        <taxon>Pseudomonadota</taxon>
        <taxon>Alphaproteobacteria</taxon>
        <taxon>Rhodobacterales</taxon>
        <taxon>Paracoccaceae</taxon>
        <taxon>Puniceibacterium</taxon>
    </lineage>
</organism>
<dbReference type="AlphaFoldDB" id="A0A2G8REJ1"/>
<keyword evidence="3" id="KW-1185">Reference proteome</keyword>
<dbReference type="Pfam" id="PF00144">
    <property type="entry name" value="Beta-lactamase"/>
    <property type="match status" value="1"/>
</dbReference>
<dbReference type="OrthoDB" id="119951at2"/>
<gene>
    <name evidence="2" type="ORF">P775_11905</name>
</gene>
<comment type="caution">
    <text evidence="2">The sequence shown here is derived from an EMBL/GenBank/DDBJ whole genome shotgun (WGS) entry which is preliminary data.</text>
</comment>
<dbReference type="Gene3D" id="3.40.710.10">
    <property type="entry name" value="DD-peptidase/beta-lactamase superfamily"/>
    <property type="match status" value="1"/>
</dbReference>
<sequence>MTGQYLNWQAAETCAQQLLGRWDGRDPGGALVSFDSAGERFDHATGVADLATGAAFCPDTLSRLASVTKHVFCSFVLAHGDVIALTDPLGRHLPKLAPALGAITVGQALDMSGGVPDTREALTLLGHSVYTRSEAPDLLAFHEAMQAPSYAPGTEVHYSNGGYRLVEEALRAKGLDFAPYITELSQPLGLDFVAQDYWIDPLAGLAPGYWAGAEGWQIGMQGMHLSAAGALAGSGRSLARWGRALLAGEGAQAGLLEQLSAPRHLSDGLSTGYGLGVRHQKIGPHGLIGHGGSQPGYKSFLLMCPEAGVGVAMVANRDDANGADMTAQVLAVLLGQQTPATAAHGLAPGLYVAPEGADWLEITSTTACRLDDEVALYAAPDGWADSGSPTSRLQLHMDGGDIVGFVGHAPVHFSPAHSEDGRPKHLEGCWQSDLHGGMLEINEGAVVIGAGPTRQVMPLQSLGNGRYLFSRLDPPCSRRICLCETGADCFTLSLSRARGLGWHRIF</sequence>
<dbReference type="Proteomes" id="UP000231259">
    <property type="component" value="Unassembled WGS sequence"/>
</dbReference>
<evidence type="ECO:0000259" key="1">
    <source>
        <dbReference type="Pfam" id="PF00144"/>
    </source>
</evidence>